<dbReference type="KEGG" id="lbc:LACBIDRAFT_329970"/>
<keyword evidence="2" id="KW-1185">Reference proteome</keyword>
<dbReference type="HOGENOM" id="CLU_114620_0_0_1"/>
<sequence>MSNSVNRQGGTFVVETLGWVIPLSSTNIQVVFLSYFPTSTMPSRLAQFQFPQGYGKAPMTVYQVEGIIASIPGVTDKIINWFKGEYRQANSSDRLKKEVMMQQMMQYYISALKTTGKDKPTDLEPPWFKFLKRPSELKRALLTGQLSLNPLLNQSTKISLPHGMPVATMSPKSSPNHLILRRMQRGRALYSVTIVLDTSTNTSKHELL</sequence>
<dbReference type="InParanoid" id="B0DJS9"/>
<protein>
    <submittedName>
        <fullName evidence="1">Predicted protein</fullName>
    </submittedName>
</protein>
<evidence type="ECO:0000313" key="1">
    <source>
        <dbReference type="EMBL" id="EDR05172.1"/>
    </source>
</evidence>
<dbReference type="Proteomes" id="UP000001194">
    <property type="component" value="Unassembled WGS sequence"/>
</dbReference>
<dbReference type="GeneID" id="6079755"/>
<organism evidence="2">
    <name type="scientific">Laccaria bicolor (strain S238N-H82 / ATCC MYA-4686)</name>
    <name type="common">Bicoloured deceiver</name>
    <name type="synonym">Laccaria laccata var. bicolor</name>
    <dbReference type="NCBI Taxonomy" id="486041"/>
    <lineage>
        <taxon>Eukaryota</taxon>
        <taxon>Fungi</taxon>
        <taxon>Dikarya</taxon>
        <taxon>Basidiomycota</taxon>
        <taxon>Agaricomycotina</taxon>
        <taxon>Agaricomycetes</taxon>
        <taxon>Agaricomycetidae</taxon>
        <taxon>Agaricales</taxon>
        <taxon>Agaricineae</taxon>
        <taxon>Hydnangiaceae</taxon>
        <taxon>Laccaria</taxon>
    </lineage>
</organism>
<evidence type="ECO:0000313" key="2">
    <source>
        <dbReference type="Proteomes" id="UP000001194"/>
    </source>
</evidence>
<dbReference type="RefSeq" id="XP_001884137.1">
    <property type="nucleotide sequence ID" value="XM_001884102.1"/>
</dbReference>
<name>B0DJS9_LACBS</name>
<reference evidence="1 2" key="1">
    <citation type="journal article" date="2008" name="Nature">
        <title>The genome of Laccaria bicolor provides insights into mycorrhizal symbiosis.</title>
        <authorList>
            <person name="Martin F."/>
            <person name="Aerts A."/>
            <person name="Ahren D."/>
            <person name="Brun A."/>
            <person name="Danchin E.G.J."/>
            <person name="Duchaussoy F."/>
            <person name="Gibon J."/>
            <person name="Kohler A."/>
            <person name="Lindquist E."/>
            <person name="Pereda V."/>
            <person name="Salamov A."/>
            <person name="Shapiro H.J."/>
            <person name="Wuyts J."/>
            <person name="Blaudez D."/>
            <person name="Buee M."/>
            <person name="Brokstein P."/>
            <person name="Canbaeck B."/>
            <person name="Cohen D."/>
            <person name="Courty P.E."/>
            <person name="Coutinho P.M."/>
            <person name="Delaruelle C."/>
            <person name="Detter J.C."/>
            <person name="Deveau A."/>
            <person name="DiFazio S."/>
            <person name="Duplessis S."/>
            <person name="Fraissinet-Tachet L."/>
            <person name="Lucic E."/>
            <person name="Frey-Klett P."/>
            <person name="Fourrey C."/>
            <person name="Feussner I."/>
            <person name="Gay G."/>
            <person name="Grimwood J."/>
            <person name="Hoegger P.J."/>
            <person name="Jain P."/>
            <person name="Kilaru S."/>
            <person name="Labbe J."/>
            <person name="Lin Y.C."/>
            <person name="Legue V."/>
            <person name="Le Tacon F."/>
            <person name="Marmeisse R."/>
            <person name="Melayah D."/>
            <person name="Montanini B."/>
            <person name="Muratet M."/>
            <person name="Nehls U."/>
            <person name="Niculita-Hirzel H."/>
            <person name="Oudot-Le Secq M.P."/>
            <person name="Peter M."/>
            <person name="Quesneville H."/>
            <person name="Rajashekar B."/>
            <person name="Reich M."/>
            <person name="Rouhier N."/>
            <person name="Schmutz J."/>
            <person name="Yin T."/>
            <person name="Chalot M."/>
            <person name="Henrissat B."/>
            <person name="Kuees U."/>
            <person name="Lucas S."/>
            <person name="Van de Peer Y."/>
            <person name="Podila G.K."/>
            <person name="Polle A."/>
            <person name="Pukkila P.J."/>
            <person name="Richardson P.M."/>
            <person name="Rouze P."/>
            <person name="Sanders I.R."/>
            <person name="Stajich J.E."/>
            <person name="Tunlid A."/>
            <person name="Tuskan G."/>
            <person name="Grigoriev I.V."/>
        </authorList>
    </citation>
    <scope>NUCLEOTIDE SEQUENCE [LARGE SCALE GENOMIC DNA]</scope>
    <source>
        <strain evidence="2">S238N-H82 / ATCC MYA-4686</strain>
    </source>
</reference>
<dbReference type="AlphaFoldDB" id="B0DJS9"/>
<dbReference type="EMBL" id="DS547114">
    <property type="protein sequence ID" value="EDR05172.1"/>
    <property type="molecule type" value="Genomic_DNA"/>
</dbReference>
<gene>
    <name evidence="1" type="ORF">LACBIDRAFT_329970</name>
</gene>
<accession>B0DJS9</accession>
<proteinExistence type="predicted"/>